<evidence type="ECO:0000256" key="3">
    <source>
        <dbReference type="ARBA" id="ARBA00023239"/>
    </source>
</evidence>
<organism evidence="5 6">
    <name type="scientific">Phnomibacter ginsenosidimutans</name>
    <dbReference type="NCBI Taxonomy" id="2676868"/>
    <lineage>
        <taxon>Bacteria</taxon>
        <taxon>Pseudomonadati</taxon>
        <taxon>Bacteroidota</taxon>
        <taxon>Chitinophagia</taxon>
        <taxon>Chitinophagales</taxon>
        <taxon>Chitinophagaceae</taxon>
        <taxon>Phnomibacter</taxon>
    </lineage>
</organism>
<dbReference type="EMBL" id="CP046566">
    <property type="protein sequence ID" value="QGW28336.1"/>
    <property type="molecule type" value="Genomic_DNA"/>
</dbReference>
<dbReference type="HAMAP" id="MF_00995">
    <property type="entry name" value="MqnA"/>
    <property type="match status" value="1"/>
</dbReference>
<keyword evidence="6" id="KW-1185">Reference proteome</keyword>
<keyword evidence="2 4" id="KW-0474">Menaquinone biosynthesis</keyword>
<comment type="catalytic activity">
    <reaction evidence="4">
        <text>chorismate = 3-[(1-carboxyvinyl)-oxy]benzoate + H2O</text>
        <dbReference type="Rhea" id="RHEA:40051"/>
        <dbReference type="ChEBI" id="CHEBI:15377"/>
        <dbReference type="ChEBI" id="CHEBI:29748"/>
        <dbReference type="ChEBI" id="CHEBI:76981"/>
        <dbReference type="EC" id="4.2.1.151"/>
    </reaction>
</comment>
<dbReference type="PANTHER" id="PTHR37690">
    <property type="entry name" value="CHORISMATE DEHYDRATASE"/>
    <property type="match status" value="1"/>
</dbReference>
<dbReference type="Pfam" id="PF02621">
    <property type="entry name" value="VitK2_biosynth"/>
    <property type="match status" value="1"/>
</dbReference>
<keyword evidence="3 4" id="KW-0456">Lyase</keyword>
<name>A0A6I6G6L4_9BACT</name>
<dbReference type="CDD" id="cd13634">
    <property type="entry name" value="PBP2_Sco4506"/>
    <property type="match status" value="1"/>
</dbReference>
<dbReference type="InterPro" id="IPR030868">
    <property type="entry name" value="MqnA"/>
</dbReference>
<dbReference type="InterPro" id="IPR003773">
    <property type="entry name" value="Menaquinone_biosynth"/>
</dbReference>
<protein>
    <recommendedName>
        <fullName evidence="4">Chorismate dehydratase</fullName>
        <ecNumber evidence="4">4.2.1.151</ecNumber>
    </recommendedName>
    <alternativeName>
        <fullName evidence="4">Menaquinone biosynthetic enzyme MqnA</fullName>
    </alternativeName>
</protein>
<dbReference type="AlphaFoldDB" id="A0A6I6G6L4"/>
<evidence type="ECO:0000256" key="1">
    <source>
        <dbReference type="ARBA" id="ARBA00004863"/>
    </source>
</evidence>
<dbReference type="UniPathway" id="UPA00079"/>
<comment type="pathway">
    <text evidence="1 4">Quinol/quinone metabolism; menaquinone biosynthesis.</text>
</comment>
<dbReference type="GO" id="GO:0016836">
    <property type="term" value="F:hydro-lyase activity"/>
    <property type="evidence" value="ECO:0007669"/>
    <property type="project" value="UniProtKB-UniRule"/>
</dbReference>
<gene>
    <name evidence="4" type="primary">mqnA</name>
    <name evidence="5" type="ORF">GLV81_09720</name>
</gene>
<dbReference type="Gene3D" id="3.40.190.10">
    <property type="entry name" value="Periplasmic binding protein-like II"/>
    <property type="match status" value="2"/>
</dbReference>
<dbReference type="GO" id="GO:0009234">
    <property type="term" value="P:menaquinone biosynthetic process"/>
    <property type="evidence" value="ECO:0007669"/>
    <property type="project" value="UniProtKB-UniRule"/>
</dbReference>
<dbReference type="SUPFAM" id="SSF53850">
    <property type="entry name" value="Periplasmic binding protein-like II"/>
    <property type="match status" value="1"/>
</dbReference>
<sequence length="267" mass="29350">MPDESKTLVKVGAVSYSNTLPLLYGMRKMPVLQQMDLLTDYPSAVAEKLIAGTIDVGLVPVAVFHKVANAQIVGKYGIAAHGVVASVCIFSDVPMEQITHVMLDYQSRTSVALAQLLLKHFWKQPVELVAATLGFEQQIAGSTAAVVIGDRALSLQSKHAHVYDLAEAWLQWTGLPFVFAAWIANKPLPADFIQAFDEANALGMAHIPEIVATHPFPDYDLQYYFTQNIHYELTAEKMQGLQLFLQMLQQPENAASLLPASSKHSNF</sequence>
<accession>A0A6I6G6L4</accession>
<evidence type="ECO:0000256" key="2">
    <source>
        <dbReference type="ARBA" id="ARBA00022428"/>
    </source>
</evidence>
<dbReference type="EC" id="4.2.1.151" evidence="4"/>
<evidence type="ECO:0000313" key="6">
    <source>
        <dbReference type="Proteomes" id="UP000426027"/>
    </source>
</evidence>
<proteinExistence type="inferred from homology"/>
<reference evidence="5 6" key="1">
    <citation type="submission" date="2019-11" db="EMBL/GenBank/DDBJ databases">
        <authorList>
            <person name="Im W.T."/>
        </authorList>
    </citation>
    <scope>NUCLEOTIDE SEQUENCE [LARGE SCALE GENOMIC DNA]</scope>
    <source>
        <strain evidence="5 6">SB-02</strain>
    </source>
</reference>
<dbReference type="RefSeq" id="WP_157478693.1">
    <property type="nucleotide sequence ID" value="NZ_CP046566.1"/>
</dbReference>
<dbReference type="PANTHER" id="PTHR37690:SF1">
    <property type="entry name" value="CHORISMATE DEHYDRATASE"/>
    <property type="match status" value="1"/>
</dbReference>
<evidence type="ECO:0000256" key="4">
    <source>
        <dbReference type="HAMAP-Rule" id="MF_00995"/>
    </source>
</evidence>
<dbReference type="KEGG" id="fls:GLV81_09720"/>
<dbReference type="Proteomes" id="UP000426027">
    <property type="component" value="Chromosome"/>
</dbReference>
<evidence type="ECO:0000313" key="5">
    <source>
        <dbReference type="EMBL" id="QGW28336.1"/>
    </source>
</evidence>
<comment type="similarity">
    <text evidence="4">Belongs to the MqnA/MqnD family. MqnA subfamily.</text>
</comment>
<comment type="function">
    <text evidence="4">Catalyzes the dehydration of chorismate into 3-[(1-carboxyvinyl)oxy]benzoate, a step in the biosynthesis of menaquinone (MK, vitamin K2).</text>
</comment>